<dbReference type="PROSITE" id="PS50089">
    <property type="entry name" value="ZF_RING_2"/>
    <property type="match status" value="1"/>
</dbReference>
<dbReference type="InterPro" id="IPR001841">
    <property type="entry name" value="Znf_RING"/>
</dbReference>
<protein>
    <submittedName>
        <fullName evidence="3">Immediate early transactivator 0</fullName>
    </submittedName>
</protein>
<organismHost>
    <name type="scientific">Lepidoptera</name>
    <name type="common">moths &amp; butterflies</name>
    <dbReference type="NCBI Taxonomy" id="7088"/>
</organismHost>
<evidence type="ECO:0000313" key="3">
    <source>
        <dbReference type="EMBL" id="ANS70898.1"/>
    </source>
</evidence>
<dbReference type="SUPFAM" id="SSF57850">
    <property type="entry name" value="RING/U-box"/>
    <property type="match status" value="1"/>
</dbReference>
<dbReference type="InterPro" id="IPR007954">
    <property type="entry name" value="Baculo_IE-1"/>
</dbReference>
<dbReference type="EMBL" id="KU377538">
    <property type="protein sequence ID" value="ANS70898.1"/>
    <property type="molecule type" value="Genomic_DNA"/>
</dbReference>
<keyword evidence="1" id="KW-0863">Zinc-finger</keyword>
<dbReference type="Pfam" id="PF05290">
    <property type="entry name" value="Baculo_IE-1"/>
    <property type="match status" value="1"/>
</dbReference>
<evidence type="ECO:0000256" key="1">
    <source>
        <dbReference type="PROSITE-ProRule" id="PRU00175"/>
    </source>
</evidence>
<proteinExistence type="predicted"/>
<keyword evidence="1" id="KW-0862">Zinc</keyword>
<keyword evidence="1" id="KW-0479">Metal-binding</keyword>
<reference evidence="3" key="1">
    <citation type="journal article" date="2016" name="J. Invertebr. Pathol.">
        <title>An alphabaculovirus isolated from dead Lymantria dispar larvae shows high genetic similarity to baculovirus previously isolated from Lymantria monacha - An example of adaptation to a new host.</title>
        <authorList>
            <person name="Rabalski L."/>
            <person name="Krejmer-Rabalska M."/>
            <person name="Skrzecz I."/>
            <person name="Wasag B."/>
            <person name="Szewczyk B."/>
        </authorList>
    </citation>
    <scope>NUCLEOTIDE SEQUENCE</scope>
    <source>
        <strain evidence="3">BNP</strain>
    </source>
</reference>
<organism evidence="3">
    <name type="scientific">Lymantria dispar multicapsid nuclear polyhedrosis virus</name>
    <name type="common">LdMNPV</name>
    <dbReference type="NCBI Taxonomy" id="10449"/>
    <lineage>
        <taxon>Viruses</taxon>
        <taxon>Viruses incertae sedis</taxon>
        <taxon>Naldaviricetes</taxon>
        <taxon>Lefavirales</taxon>
        <taxon>Baculoviridae</taxon>
        <taxon>Alphabaculovirus</taxon>
        <taxon>Alphabaculovirus lydisparis</taxon>
    </lineage>
</organism>
<dbReference type="GO" id="GO:0008270">
    <property type="term" value="F:zinc ion binding"/>
    <property type="evidence" value="ECO:0007669"/>
    <property type="project" value="UniProtKB-KW"/>
</dbReference>
<name>A0A1B1MQQ6_NPVLD</name>
<sequence>MESTTTMINNPAVNVVFAVDEINNNNTITKKTPGSVQQVIDNFCLADSYSPEVSRNPKTQSDLKAIVFNWINEHHVKMFDSSIDDPLRFTADQHQQQQQQQQPPHLAADQCWHHLIAKIERVCVVLTNMCKSSRFQHNVYIFLPYCKRLREILCLFQRDFCCQKKVSQCTRLLDEMIAEALHYMTFIRSVHERVAVMLVFAETRVFQCNICNESSAEEHFLKADECCGYSICYACYAKLWEFCTGMYPVCPVCKTSFKSSSKKRLQKQQHQQQLEELDISSRTTALLHDER</sequence>
<feature type="domain" description="RING-type" evidence="2">
    <location>
        <begin position="208"/>
        <end position="254"/>
    </location>
</feature>
<evidence type="ECO:0000259" key="2">
    <source>
        <dbReference type="PROSITE" id="PS50089"/>
    </source>
</evidence>
<accession>A0A1B1MQQ6</accession>